<protein>
    <submittedName>
        <fullName evidence="2">Uncharacterized protein</fullName>
    </submittedName>
</protein>
<name>A0A7J7LI63_9MAGN</name>
<keyword evidence="3" id="KW-1185">Reference proteome</keyword>
<evidence type="ECO:0000313" key="3">
    <source>
        <dbReference type="Proteomes" id="UP000541444"/>
    </source>
</evidence>
<evidence type="ECO:0000313" key="2">
    <source>
        <dbReference type="EMBL" id="KAF6142239.1"/>
    </source>
</evidence>
<dbReference type="Proteomes" id="UP000541444">
    <property type="component" value="Unassembled WGS sequence"/>
</dbReference>
<evidence type="ECO:0000256" key="1">
    <source>
        <dbReference type="SAM" id="MobiDB-lite"/>
    </source>
</evidence>
<dbReference type="EMBL" id="JACGCM010002271">
    <property type="protein sequence ID" value="KAF6142239.1"/>
    <property type="molecule type" value="Genomic_DNA"/>
</dbReference>
<dbReference type="AlphaFoldDB" id="A0A7J7LI63"/>
<gene>
    <name evidence="2" type="ORF">GIB67_012088</name>
</gene>
<feature type="region of interest" description="Disordered" evidence="1">
    <location>
        <begin position="106"/>
        <end position="138"/>
    </location>
</feature>
<feature type="region of interest" description="Disordered" evidence="1">
    <location>
        <begin position="1"/>
        <end position="34"/>
    </location>
</feature>
<sequence length="203" mass="23111">MEGKLSQTASITKKCKAEQQDPGFPNFNKPPQSYKRWKDINEGIKTGKDPQYQFTEKDNAILDGDEIEQFADDGLKTVDVDLNYESAPQRNDLGFIYAEKALGAQPTKGDHMNKDNVEAPSTADSQQTVMSKNQKETSAPIDDTYISNRSLLLSFKFHWVRSIYLGQVKLLCSKVNSFYAFIQLIVSNHRWTTKYKSNTMIHD</sequence>
<organism evidence="2 3">
    <name type="scientific">Kingdonia uniflora</name>
    <dbReference type="NCBI Taxonomy" id="39325"/>
    <lineage>
        <taxon>Eukaryota</taxon>
        <taxon>Viridiplantae</taxon>
        <taxon>Streptophyta</taxon>
        <taxon>Embryophyta</taxon>
        <taxon>Tracheophyta</taxon>
        <taxon>Spermatophyta</taxon>
        <taxon>Magnoliopsida</taxon>
        <taxon>Ranunculales</taxon>
        <taxon>Circaeasteraceae</taxon>
        <taxon>Kingdonia</taxon>
    </lineage>
</organism>
<feature type="compositionally biased region" description="Polar residues" evidence="1">
    <location>
        <begin position="1"/>
        <end position="11"/>
    </location>
</feature>
<accession>A0A7J7LI63</accession>
<feature type="compositionally biased region" description="Polar residues" evidence="1">
    <location>
        <begin position="122"/>
        <end position="132"/>
    </location>
</feature>
<comment type="caution">
    <text evidence="2">The sequence shown here is derived from an EMBL/GenBank/DDBJ whole genome shotgun (WGS) entry which is preliminary data.</text>
</comment>
<reference evidence="2 3" key="1">
    <citation type="journal article" date="2020" name="IScience">
        <title>Genome Sequencing of the Endangered Kingdonia uniflora (Circaeasteraceae, Ranunculales) Reveals Potential Mechanisms of Evolutionary Specialization.</title>
        <authorList>
            <person name="Sun Y."/>
            <person name="Deng T."/>
            <person name="Zhang A."/>
            <person name="Moore M.J."/>
            <person name="Landis J.B."/>
            <person name="Lin N."/>
            <person name="Zhang H."/>
            <person name="Zhang X."/>
            <person name="Huang J."/>
            <person name="Zhang X."/>
            <person name="Sun H."/>
            <person name="Wang H."/>
        </authorList>
    </citation>
    <scope>NUCLEOTIDE SEQUENCE [LARGE SCALE GENOMIC DNA]</scope>
    <source>
        <strain evidence="2">TB1705</strain>
        <tissue evidence="2">Leaf</tissue>
    </source>
</reference>
<feature type="compositionally biased region" description="Basic and acidic residues" evidence="1">
    <location>
        <begin position="108"/>
        <end position="117"/>
    </location>
</feature>
<proteinExistence type="predicted"/>